<dbReference type="Proteomes" id="UP000762676">
    <property type="component" value="Unassembled WGS sequence"/>
</dbReference>
<organism evidence="2 3">
    <name type="scientific">Elysia marginata</name>
    <dbReference type="NCBI Taxonomy" id="1093978"/>
    <lineage>
        <taxon>Eukaryota</taxon>
        <taxon>Metazoa</taxon>
        <taxon>Spiralia</taxon>
        <taxon>Lophotrochozoa</taxon>
        <taxon>Mollusca</taxon>
        <taxon>Gastropoda</taxon>
        <taxon>Heterobranchia</taxon>
        <taxon>Euthyneura</taxon>
        <taxon>Panpulmonata</taxon>
        <taxon>Sacoglossa</taxon>
        <taxon>Placobranchoidea</taxon>
        <taxon>Plakobranchidae</taxon>
        <taxon>Elysia</taxon>
    </lineage>
</organism>
<feature type="transmembrane region" description="Helical" evidence="1">
    <location>
        <begin position="9"/>
        <end position="28"/>
    </location>
</feature>
<comment type="caution">
    <text evidence="2">The sequence shown here is derived from an EMBL/GenBank/DDBJ whole genome shotgun (WGS) entry which is preliminary data.</text>
</comment>
<evidence type="ECO:0000256" key="1">
    <source>
        <dbReference type="SAM" id="Phobius"/>
    </source>
</evidence>
<protein>
    <submittedName>
        <fullName evidence="2">Uncharacterized protein</fullName>
    </submittedName>
</protein>
<evidence type="ECO:0000313" key="2">
    <source>
        <dbReference type="EMBL" id="GFS15621.1"/>
    </source>
</evidence>
<keyword evidence="1" id="KW-1133">Transmembrane helix</keyword>
<keyword evidence="1" id="KW-0812">Transmembrane</keyword>
<keyword evidence="3" id="KW-1185">Reference proteome</keyword>
<accession>A0AAV4J4M9</accession>
<gene>
    <name evidence="2" type="ORF">ElyMa_001453500</name>
</gene>
<sequence>MAKTHDSHAVFKSVYVLLGVAICQVVFLESSSVTSMIEFRSNFLLQPERTTLLLSLLSVTVLLPPATHGSHPIPGHCNGQRTSWSDQLSNFTIDTGPSRLHRVSHDLHLPCPSQPTMLPGTSAMIGLLQNASVCPWTNTVHFDFDR</sequence>
<keyword evidence="1" id="KW-0472">Membrane</keyword>
<dbReference type="EMBL" id="BMAT01002858">
    <property type="protein sequence ID" value="GFS15621.1"/>
    <property type="molecule type" value="Genomic_DNA"/>
</dbReference>
<proteinExistence type="predicted"/>
<name>A0AAV4J4M9_9GAST</name>
<dbReference type="AlphaFoldDB" id="A0AAV4J4M9"/>
<reference evidence="2 3" key="1">
    <citation type="journal article" date="2021" name="Elife">
        <title>Chloroplast acquisition without the gene transfer in kleptoplastic sea slugs, Plakobranchus ocellatus.</title>
        <authorList>
            <person name="Maeda T."/>
            <person name="Takahashi S."/>
            <person name="Yoshida T."/>
            <person name="Shimamura S."/>
            <person name="Takaki Y."/>
            <person name="Nagai Y."/>
            <person name="Toyoda A."/>
            <person name="Suzuki Y."/>
            <person name="Arimoto A."/>
            <person name="Ishii H."/>
            <person name="Satoh N."/>
            <person name="Nishiyama T."/>
            <person name="Hasebe M."/>
            <person name="Maruyama T."/>
            <person name="Minagawa J."/>
            <person name="Obokata J."/>
            <person name="Shigenobu S."/>
        </authorList>
    </citation>
    <scope>NUCLEOTIDE SEQUENCE [LARGE SCALE GENOMIC DNA]</scope>
</reference>
<evidence type="ECO:0000313" key="3">
    <source>
        <dbReference type="Proteomes" id="UP000762676"/>
    </source>
</evidence>